<feature type="domain" description="Fatty acid hydroxylase" evidence="6">
    <location>
        <begin position="112"/>
        <end position="258"/>
    </location>
</feature>
<name>A0AAD5XMK6_9FUNG</name>
<evidence type="ECO:0000313" key="7">
    <source>
        <dbReference type="EMBL" id="KAJ3178646.1"/>
    </source>
</evidence>
<sequence length="288" mass="32815">MAYPQYLIVLAVTAGLDLFFSTFSILHMLLLEQWTNYLYFTKKVLKRRSSIGKMTSTRRALLDNFGDLACTLVAPMFTLSRHLVPAIQRRGLYNGAIDYTFHPVHVALSVIGIYLCFDVWYYIVHRMLHENPFLYRTVHKVHHEDVPVHVFITFKGKYIENILAASPGLTLWVIATLRLAGPNFWALLLPALTLIMEFNTAHSGFLDHPLLYAMSPLQYVVKALPTARPIAEEHEVHHLRVKKNYAPVFSFLDRLGGTHAPADLGKFATADVIENMHDDAKQGVKKEE</sequence>
<reference evidence="7" key="1">
    <citation type="submission" date="2020-05" db="EMBL/GenBank/DDBJ databases">
        <title>Phylogenomic resolution of chytrid fungi.</title>
        <authorList>
            <person name="Stajich J.E."/>
            <person name="Amses K."/>
            <person name="Simmons R."/>
            <person name="Seto K."/>
            <person name="Myers J."/>
            <person name="Bonds A."/>
            <person name="Quandt C.A."/>
            <person name="Barry K."/>
            <person name="Liu P."/>
            <person name="Grigoriev I."/>
            <person name="Longcore J.E."/>
            <person name="James T.Y."/>
        </authorList>
    </citation>
    <scope>NUCLEOTIDE SEQUENCE</scope>
    <source>
        <strain evidence="7">JEL0379</strain>
    </source>
</reference>
<comment type="subcellular location">
    <subcellularLocation>
        <location evidence="1">Membrane</location>
    </subcellularLocation>
</comment>
<dbReference type="Pfam" id="PF04116">
    <property type="entry name" value="FA_hydroxylase"/>
    <property type="match status" value="1"/>
</dbReference>
<evidence type="ECO:0000256" key="1">
    <source>
        <dbReference type="ARBA" id="ARBA00004370"/>
    </source>
</evidence>
<dbReference type="GO" id="GO:0005506">
    <property type="term" value="F:iron ion binding"/>
    <property type="evidence" value="ECO:0007669"/>
    <property type="project" value="InterPro"/>
</dbReference>
<dbReference type="PANTHER" id="PTHR11863">
    <property type="entry name" value="STEROL DESATURASE"/>
    <property type="match status" value="1"/>
</dbReference>
<accession>A0AAD5XMK6</accession>
<organism evidence="7 8">
    <name type="scientific">Geranomyces variabilis</name>
    <dbReference type="NCBI Taxonomy" id="109894"/>
    <lineage>
        <taxon>Eukaryota</taxon>
        <taxon>Fungi</taxon>
        <taxon>Fungi incertae sedis</taxon>
        <taxon>Chytridiomycota</taxon>
        <taxon>Chytridiomycota incertae sedis</taxon>
        <taxon>Chytridiomycetes</taxon>
        <taxon>Spizellomycetales</taxon>
        <taxon>Powellomycetaceae</taxon>
        <taxon>Geranomyces</taxon>
    </lineage>
</organism>
<keyword evidence="3 5" id="KW-1133">Transmembrane helix</keyword>
<dbReference type="GO" id="GO:0016491">
    <property type="term" value="F:oxidoreductase activity"/>
    <property type="evidence" value="ECO:0007669"/>
    <property type="project" value="InterPro"/>
</dbReference>
<keyword evidence="4 5" id="KW-0472">Membrane</keyword>
<gene>
    <name evidence="7" type="ORF">HDU87_003469</name>
</gene>
<evidence type="ECO:0000256" key="2">
    <source>
        <dbReference type="ARBA" id="ARBA00022692"/>
    </source>
</evidence>
<dbReference type="AlphaFoldDB" id="A0AAD5XMK6"/>
<evidence type="ECO:0000256" key="5">
    <source>
        <dbReference type="SAM" id="Phobius"/>
    </source>
</evidence>
<keyword evidence="2 5" id="KW-0812">Transmembrane</keyword>
<dbReference type="GO" id="GO:0016020">
    <property type="term" value="C:membrane"/>
    <property type="evidence" value="ECO:0007669"/>
    <property type="project" value="UniProtKB-SubCell"/>
</dbReference>
<comment type="caution">
    <text evidence="7">The sequence shown here is derived from an EMBL/GenBank/DDBJ whole genome shotgun (WGS) entry which is preliminary data.</text>
</comment>
<proteinExistence type="predicted"/>
<dbReference type="EMBL" id="JADGJQ010000025">
    <property type="protein sequence ID" value="KAJ3178646.1"/>
    <property type="molecule type" value="Genomic_DNA"/>
</dbReference>
<evidence type="ECO:0000313" key="8">
    <source>
        <dbReference type="Proteomes" id="UP001212152"/>
    </source>
</evidence>
<keyword evidence="8" id="KW-1185">Reference proteome</keyword>
<dbReference type="Proteomes" id="UP001212152">
    <property type="component" value="Unassembled WGS sequence"/>
</dbReference>
<dbReference type="GO" id="GO:0008610">
    <property type="term" value="P:lipid biosynthetic process"/>
    <property type="evidence" value="ECO:0007669"/>
    <property type="project" value="InterPro"/>
</dbReference>
<evidence type="ECO:0000259" key="6">
    <source>
        <dbReference type="Pfam" id="PF04116"/>
    </source>
</evidence>
<dbReference type="InterPro" id="IPR050307">
    <property type="entry name" value="Sterol_Desaturase_Related"/>
</dbReference>
<evidence type="ECO:0000256" key="3">
    <source>
        <dbReference type="ARBA" id="ARBA00022989"/>
    </source>
</evidence>
<feature type="transmembrane region" description="Helical" evidence="5">
    <location>
        <begin position="6"/>
        <end position="39"/>
    </location>
</feature>
<dbReference type="InterPro" id="IPR006694">
    <property type="entry name" value="Fatty_acid_hydroxylase"/>
</dbReference>
<protein>
    <recommendedName>
        <fullName evidence="6">Fatty acid hydroxylase domain-containing protein</fullName>
    </recommendedName>
</protein>
<feature type="transmembrane region" description="Helical" evidence="5">
    <location>
        <begin position="104"/>
        <end position="124"/>
    </location>
</feature>
<evidence type="ECO:0000256" key="4">
    <source>
        <dbReference type="ARBA" id="ARBA00023136"/>
    </source>
</evidence>